<gene>
    <name evidence="2" type="ORF">BO70DRAFT_111136</name>
</gene>
<dbReference type="EMBL" id="MSFL01000024">
    <property type="protein sequence ID" value="PWY73677.1"/>
    <property type="molecule type" value="Genomic_DNA"/>
</dbReference>
<organism evidence="2 3">
    <name type="scientific">Aspergillus heteromorphus CBS 117.55</name>
    <dbReference type="NCBI Taxonomy" id="1448321"/>
    <lineage>
        <taxon>Eukaryota</taxon>
        <taxon>Fungi</taxon>
        <taxon>Dikarya</taxon>
        <taxon>Ascomycota</taxon>
        <taxon>Pezizomycotina</taxon>
        <taxon>Eurotiomycetes</taxon>
        <taxon>Eurotiomycetidae</taxon>
        <taxon>Eurotiales</taxon>
        <taxon>Aspergillaceae</taxon>
        <taxon>Aspergillus</taxon>
        <taxon>Aspergillus subgen. Circumdati</taxon>
    </lineage>
</organism>
<comment type="caution">
    <text evidence="2">The sequence shown here is derived from an EMBL/GenBank/DDBJ whole genome shotgun (WGS) entry which is preliminary data.</text>
</comment>
<dbReference type="RefSeq" id="XP_025396848.1">
    <property type="nucleotide sequence ID" value="XM_025537878.1"/>
</dbReference>
<dbReference type="VEuPathDB" id="FungiDB:BO70DRAFT_111136"/>
<feature type="compositionally biased region" description="Basic residues" evidence="1">
    <location>
        <begin position="94"/>
        <end position="104"/>
    </location>
</feature>
<feature type="region of interest" description="Disordered" evidence="1">
    <location>
        <begin position="89"/>
        <end position="112"/>
    </location>
</feature>
<evidence type="ECO:0000256" key="1">
    <source>
        <dbReference type="SAM" id="MobiDB-lite"/>
    </source>
</evidence>
<dbReference type="Proteomes" id="UP000247233">
    <property type="component" value="Unassembled WGS sequence"/>
</dbReference>
<keyword evidence="3" id="KW-1185">Reference proteome</keyword>
<feature type="region of interest" description="Disordered" evidence="1">
    <location>
        <begin position="136"/>
        <end position="159"/>
    </location>
</feature>
<proteinExistence type="predicted"/>
<feature type="compositionally biased region" description="Basic and acidic residues" evidence="1">
    <location>
        <begin position="146"/>
        <end position="159"/>
    </location>
</feature>
<dbReference type="GeneID" id="37060115"/>
<name>A0A317VKI4_9EURO</name>
<dbReference type="AlphaFoldDB" id="A0A317VKI4"/>
<evidence type="ECO:0000313" key="2">
    <source>
        <dbReference type="EMBL" id="PWY73677.1"/>
    </source>
</evidence>
<accession>A0A317VKI4</accession>
<evidence type="ECO:0000313" key="3">
    <source>
        <dbReference type="Proteomes" id="UP000247233"/>
    </source>
</evidence>
<reference evidence="2 3" key="1">
    <citation type="submission" date="2016-12" db="EMBL/GenBank/DDBJ databases">
        <title>The genomes of Aspergillus section Nigri reveals drivers in fungal speciation.</title>
        <authorList>
            <consortium name="DOE Joint Genome Institute"/>
            <person name="Vesth T.C."/>
            <person name="Nybo J."/>
            <person name="Theobald S."/>
            <person name="Brandl J."/>
            <person name="Frisvad J.C."/>
            <person name="Nielsen K.F."/>
            <person name="Lyhne E.K."/>
            <person name="Kogle M.E."/>
            <person name="Kuo A."/>
            <person name="Riley R."/>
            <person name="Clum A."/>
            <person name="Nolan M."/>
            <person name="Lipzen A."/>
            <person name="Salamov A."/>
            <person name="Henrissat B."/>
            <person name="Wiebenga A."/>
            <person name="De Vries R.P."/>
            <person name="Grigoriev I.V."/>
            <person name="Mortensen U.H."/>
            <person name="Andersen M.R."/>
            <person name="Baker S.E."/>
        </authorList>
    </citation>
    <scope>NUCLEOTIDE SEQUENCE [LARGE SCALE GENOMIC DNA]</scope>
    <source>
        <strain evidence="2 3">CBS 117.55</strain>
    </source>
</reference>
<sequence length="159" mass="18081">MKSSVVLLPPTQVADIRWRQVARKRTLDLATEDNMKLESLTSFSLVTRRGLVNLVNCQKKELLLRACYQQTCYVQYGWGGSNGRWSSSLGRFPTARKGRQRGTRRVGEGYKPRSVERTWPMRNVWRHVIEGDLLSIPGGKGGGGRWETHEDPARNKPAN</sequence>
<protein>
    <submittedName>
        <fullName evidence="2">Uncharacterized protein</fullName>
    </submittedName>
</protein>